<dbReference type="InterPro" id="IPR037923">
    <property type="entry name" value="HTH-like"/>
</dbReference>
<dbReference type="Proteomes" id="UP000564644">
    <property type="component" value="Unassembled WGS sequence"/>
</dbReference>
<dbReference type="AlphaFoldDB" id="A0A7X0SHN7"/>
<organism evidence="5 6">
    <name type="scientific">Cohnella zeiphila</name>
    <dbReference type="NCBI Taxonomy" id="2761120"/>
    <lineage>
        <taxon>Bacteria</taxon>
        <taxon>Bacillati</taxon>
        <taxon>Bacillota</taxon>
        <taxon>Bacilli</taxon>
        <taxon>Bacillales</taxon>
        <taxon>Paenibacillaceae</taxon>
        <taxon>Cohnella</taxon>
    </lineage>
</organism>
<dbReference type="EMBL" id="JACJVO010000005">
    <property type="protein sequence ID" value="MBB6730175.1"/>
    <property type="molecule type" value="Genomic_DNA"/>
</dbReference>
<dbReference type="RefSeq" id="WP_185127842.1">
    <property type="nucleotide sequence ID" value="NZ_JACJVO010000005.1"/>
</dbReference>
<accession>A0A7X0SHN7</accession>
<evidence type="ECO:0000259" key="4">
    <source>
        <dbReference type="PROSITE" id="PS01124"/>
    </source>
</evidence>
<evidence type="ECO:0000313" key="5">
    <source>
        <dbReference type="EMBL" id="MBB6730175.1"/>
    </source>
</evidence>
<dbReference type="InterPro" id="IPR018062">
    <property type="entry name" value="HTH_AraC-typ_CS"/>
</dbReference>
<dbReference type="GO" id="GO:0003700">
    <property type="term" value="F:DNA-binding transcription factor activity"/>
    <property type="evidence" value="ECO:0007669"/>
    <property type="project" value="InterPro"/>
</dbReference>
<sequence length="299" mass="34501">MQGILSSEGYMKEEFPFWIMRVAQGSIAEHGHEFVELVYVVRGCAVHQFQGSDYAVHAGDVFIINPGEIHAYVVEPGNQLEIINVLFMPSLISDALLSDLEITGSMDYFYVHPFLKHDVRFNRRLNLQGQDAAAVLALLESMIREVGVRHPGHKTIIRLQMVELLVLLSRYYSLMQRQTRPHPSPRQLERELAARRIYGYLERNCEKKLTLESLSGLFNVSSRQLNRLMREEYGKSVFDALHEIRIERAKHLLLETDEKVISVATMVGYEDQSFFNRLFVRHVGCSPSQYRQESTPSWT</sequence>
<dbReference type="InterPro" id="IPR020449">
    <property type="entry name" value="Tscrpt_reg_AraC-type_HTH"/>
</dbReference>
<dbReference type="PANTHER" id="PTHR43280">
    <property type="entry name" value="ARAC-FAMILY TRANSCRIPTIONAL REGULATOR"/>
    <property type="match status" value="1"/>
</dbReference>
<keyword evidence="1" id="KW-0805">Transcription regulation</keyword>
<dbReference type="InterPro" id="IPR014710">
    <property type="entry name" value="RmlC-like_jellyroll"/>
</dbReference>
<dbReference type="SUPFAM" id="SSF46689">
    <property type="entry name" value="Homeodomain-like"/>
    <property type="match status" value="1"/>
</dbReference>
<dbReference type="GO" id="GO:0043565">
    <property type="term" value="F:sequence-specific DNA binding"/>
    <property type="evidence" value="ECO:0007669"/>
    <property type="project" value="InterPro"/>
</dbReference>
<dbReference type="Gene3D" id="1.10.10.60">
    <property type="entry name" value="Homeodomain-like"/>
    <property type="match status" value="1"/>
</dbReference>
<proteinExistence type="predicted"/>
<dbReference type="Pfam" id="PF02311">
    <property type="entry name" value="AraC_binding"/>
    <property type="match status" value="1"/>
</dbReference>
<keyword evidence="3" id="KW-0804">Transcription</keyword>
<dbReference type="PROSITE" id="PS01124">
    <property type="entry name" value="HTH_ARAC_FAMILY_2"/>
    <property type="match status" value="1"/>
</dbReference>
<evidence type="ECO:0000256" key="3">
    <source>
        <dbReference type="ARBA" id="ARBA00023163"/>
    </source>
</evidence>
<reference evidence="5 6" key="1">
    <citation type="submission" date="2020-08" db="EMBL/GenBank/DDBJ databases">
        <title>Cohnella phylogeny.</title>
        <authorList>
            <person name="Dunlap C."/>
        </authorList>
    </citation>
    <scope>NUCLEOTIDE SEQUENCE [LARGE SCALE GENOMIC DNA]</scope>
    <source>
        <strain evidence="5 6">CBP 2801</strain>
    </source>
</reference>
<name>A0A7X0SHN7_9BACL</name>
<comment type="caution">
    <text evidence="5">The sequence shown here is derived from an EMBL/GenBank/DDBJ whole genome shotgun (WGS) entry which is preliminary data.</text>
</comment>
<evidence type="ECO:0000256" key="2">
    <source>
        <dbReference type="ARBA" id="ARBA00023125"/>
    </source>
</evidence>
<dbReference type="InterPro" id="IPR018060">
    <property type="entry name" value="HTH_AraC"/>
</dbReference>
<dbReference type="InterPro" id="IPR009057">
    <property type="entry name" value="Homeodomain-like_sf"/>
</dbReference>
<evidence type="ECO:0000256" key="1">
    <source>
        <dbReference type="ARBA" id="ARBA00023015"/>
    </source>
</evidence>
<gene>
    <name evidence="5" type="ORF">H7C18_04620</name>
</gene>
<dbReference type="Gene3D" id="2.60.120.10">
    <property type="entry name" value="Jelly Rolls"/>
    <property type="match status" value="1"/>
</dbReference>
<dbReference type="PROSITE" id="PS00041">
    <property type="entry name" value="HTH_ARAC_FAMILY_1"/>
    <property type="match status" value="1"/>
</dbReference>
<dbReference type="InterPro" id="IPR003313">
    <property type="entry name" value="AraC-bd"/>
</dbReference>
<protein>
    <submittedName>
        <fullName evidence="5">Helix-turn-helix transcriptional regulator</fullName>
    </submittedName>
</protein>
<dbReference type="PRINTS" id="PR00032">
    <property type="entry name" value="HTHARAC"/>
</dbReference>
<dbReference type="Pfam" id="PF12833">
    <property type="entry name" value="HTH_18"/>
    <property type="match status" value="1"/>
</dbReference>
<evidence type="ECO:0000313" key="6">
    <source>
        <dbReference type="Proteomes" id="UP000564644"/>
    </source>
</evidence>
<feature type="domain" description="HTH araC/xylS-type" evidence="4">
    <location>
        <begin position="195"/>
        <end position="293"/>
    </location>
</feature>
<dbReference type="SUPFAM" id="SSF51215">
    <property type="entry name" value="Regulatory protein AraC"/>
    <property type="match status" value="1"/>
</dbReference>
<keyword evidence="6" id="KW-1185">Reference proteome</keyword>
<dbReference type="SMART" id="SM00342">
    <property type="entry name" value="HTH_ARAC"/>
    <property type="match status" value="1"/>
</dbReference>
<dbReference type="PANTHER" id="PTHR43280:SF17">
    <property type="entry name" value="ARAC-TYPE DNA-BINDING DOMAIN-CONTAINING PROTEIN"/>
    <property type="match status" value="1"/>
</dbReference>
<keyword evidence="2" id="KW-0238">DNA-binding</keyword>